<dbReference type="PANTHER" id="PTHR33112:SF16">
    <property type="entry name" value="HETEROKARYON INCOMPATIBILITY DOMAIN-CONTAINING PROTEIN"/>
    <property type="match status" value="1"/>
</dbReference>
<dbReference type="AlphaFoldDB" id="A0A507AUY2"/>
<name>A0A507AUY2_9PEZI</name>
<protein>
    <recommendedName>
        <fullName evidence="2">Heterokaryon incompatibility domain-containing protein</fullName>
    </recommendedName>
</protein>
<keyword evidence="4" id="KW-1185">Reference proteome</keyword>
<sequence length="568" mass="63051">MRTDVKLVETKAIKAHYVTLSHCWGDPDLQPLKTTRSSLDNMLRRIPFGDLPVVFAEAITVARKLGIRFIWIDSLCIVQDSPEDWEEEAAKMGDYYSNSFLTISTASSPSHNVPFLTQRDPKWSPISFPVRVGGKPHKIFVKWIQLSSTSPAEMTGKLTTRAWAYQESVLSPRAIHFNNDGLAWTCRDEIVGEHHFPERFSSDNSISPSIQRLFFKGHRQYLFWESAVHAYSQRDLTYIQDRLPAISGIAALYGRMTGAKYLGGLWGDSLLAQLCWYRMRWLRDEVLQPQVAEYLGPSWTWASIVWRVQWQGSTRYASDTLEQHFGEEASVVEAACTVKGSNPYGVVSAGHIILEGFVLHGLLKSGSGPLTSDFNYHLSWGRSWLLDVDCLLEQDGESVKRYKGTASLGQIPPRVSGKVWCLLVGTFMYRMAGTDHISSSDLSSSERDGPEDDGTSPQEDVWVTTDGESCSSGSEPSKPPPPAGHGDRGGDGAVAAPPRENQTRESRRLASGAVDSVPSARPNGVSMFLVLGRSGGDYTRLGLAKCKFHTAMTMIRGRRAKRATVKIV</sequence>
<evidence type="ECO:0000259" key="2">
    <source>
        <dbReference type="Pfam" id="PF06985"/>
    </source>
</evidence>
<dbReference type="Proteomes" id="UP000319257">
    <property type="component" value="Unassembled WGS sequence"/>
</dbReference>
<comment type="caution">
    <text evidence="3">The sequence shown here is derived from an EMBL/GenBank/DDBJ whole genome shotgun (WGS) entry which is preliminary data.</text>
</comment>
<feature type="domain" description="Heterokaryon incompatibility" evidence="2">
    <location>
        <begin position="17"/>
        <end position="167"/>
    </location>
</feature>
<evidence type="ECO:0000256" key="1">
    <source>
        <dbReference type="SAM" id="MobiDB-lite"/>
    </source>
</evidence>
<dbReference type="OrthoDB" id="3486565at2759"/>
<evidence type="ECO:0000313" key="3">
    <source>
        <dbReference type="EMBL" id="TPX08749.1"/>
    </source>
</evidence>
<organism evidence="3 4">
    <name type="scientific">Thyridium curvatum</name>
    <dbReference type="NCBI Taxonomy" id="1093900"/>
    <lineage>
        <taxon>Eukaryota</taxon>
        <taxon>Fungi</taxon>
        <taxon>Dikarya</taxon>
        <taxon>Ascomycota</taxon>
        <taxon>Pezizomycotina</taxon>
        <taxon>Sordariomycetes</taxon>
        <taxon>Sordariomycetidae</taxon>
        <taxon>Thyridiales</taxon>
        <taxon>Thyridiaceae</taxon>
        <taxon>Thyridium</taxon>
    </lineage>
</organism>
<reference evidence="3 4" key="1">
    <citation type="submission" date="2019-06" db="EMBL/GenBank/DDBJ databases">
        <title>Draft genome sequence of the filamentous fungus Phialemoniopsis curvata isolated from diesel fuel.</title>
        <authorList>
            <person name="Varaljay V.A."/>
            <person name="Lyon W.J."/>
            <person name="Crouch A.L."/>
            <person name="Drake C.E."/>
            <person name="Hollomon J.M."/>
            <person name="Nadeau L.J."/>
            <person name="Nunn H.S."/>
            <person name="Stevenson B.S."/>
            <person name="Bojanowski C.L."/>
            <person name="Crookes-Goodson W.J."/>
        </authorList>
    </citation>
    <scope>NUCLEOTIDE SEQUENCE [LARGE SCALE GENOMIC DNA]</scope>
    <source>
        <strain evidence="3 4">D216</strain>
    </source>
</reference>
<proteinExistence type="predicted"/>
<accession>A0A507AUY2</accession>
<dbReference type="InterPro" id="IPR010730">
    <property type="entry name" value="HET"/>
</dbReference>
<dbReference type="InParanoid" id="A0A507AUY2"/>
<dbReference type="EMBL" id="SKBQ01000074">
    <property type="protein sequence ID" value="TPX08749.1"/>
    <property type="molecule type" value="Genomic_DNA"/>
</dbReference>
<dbReference type="PANTHER" id="PTHR33112">
    <property type="entry name" value="DOMAIN PROTEIN, PUTATIVE-RELATED"/>
    <property type="match status" value="1"/>
</dbReference>
<dbReference type="STRING" id="1093900.A0A507AUY2"/>
<dbReference type="RefSeq" id="XP_030990460.1">
    <property type="nucleotide sequence ID" value="XM_031144815.1"/>
</dbReference>
<gene>
    <name evidence="3" type="ORF">E0L32_009811</name>
</gene>
<feature type="region of interest" description="Disordered" evidence="1">
    <location>
        <begin position="437"/>
        <end position="523"/>
    </location>
</feature>
<dbReference type="GeneID" id="41977258"/>
<dbReference type="Pfam" id="PF06985">
    <property type="entry name" value="HET"/>
    <property type="match status" value="1"/>
</dbReference>
<feature type="compositionally biased region" description="Low complexity" evidence="1">
    <location>
        <begin position="467"/>
        <end position="476"/>
    </location>
</feature>
<evidence type="ECO:0000313" key="4">
    <source>
        <dbReference type="Proteomes" id="UP000319257"/>
    </source>
</evidence>